<gene>
    <name evidence="2" type="ORF">B0T46_08455</name>
</gene>
<feature type="region of interest" description="Disordered" evidence="1">
    <location>
        <begin position="30"/>
        <end position="51"/>
    </location>
</feature>
<proteinExistence type="predicted"/>
<dbReference type="InterPro" id="IPR028978">
    <property type="entry name" value="Chorismate_lyase_/UTRA_dom_sf"/>
</dbReference>
<accession>A0A1V2TIT8</accession>
<dbReference type="EMBL" id="MUMY01000005">
    <property type="protein sequence ID" value="ONM49373.1"/>
    <property type="molecule type" value="Genomic_DNA"/>
</dbReference>
<name>A0A1V2TIT8_9NOCA</name>
<feature type="compositionally biased region" description="Basic and acidic residues" evidence="1">
    <location>
        <begin position="1"/>
        <end position="12"/>
    </location>
</feature>
<comment type="caution">
    <text evidence="2">The sequence shown here is derived from an EMBL/GenBank/DDBJ whole genome shotgun (WGS) entry which is preliminary data.</text>
</comment>
<reference evidence="2 3" key="1">
    <citation type="journal article" date="2016" name="Antonie Van Leeuwenhoek">
        <title>Nocardia donostiensis sp. nov., isolated from human respiratory specimens.</title>
        <authorList>
            <person name="Ercibengoa M."/>
            <person name="Bell M."/>
            <person name="Marimon J.M."/>
            <person name="Humrighouse B."/>
            <person name="Klenk H.P."/>
            <person name="Potter G."/>
            <person name="Perez-Trallero E."/>
        </authorList>
    </citation>
    <scope>NUCLEOTIDE SEQUENCE [LARGE SCALE GENOMIC DNA]</scope>
    <source>
        <strain evidence="2 3">X1655</strain>
    </source>
</reference>
<evidence type="ECO:0000256" key="1">
    <source>
        <dbReference type="SAM" id="MobiDB-lite"/>
    </source>
</evidence>
<dbReference type="Gene3D" id="3.40.1410.10">
    <property type="entry name" value="Chorismate lyase-like"/>
    <property type="match status" value="1"/>
</dbReference>
<dbReference type="AlphaFoldDB" id="A0A1V2TIT8"/>
<dbReference type="Proteomes" id="UP000188836">
    <property type="component" value="Unassembled WGS sequence"/>
</dbReference>
<keyword evidence="3" id="KW-1185">Reference proteome</keyword>
<evidence type="ECO:0000313" key="2">
    <source>
        <dbReference type="EMBL" id="ONM49373.1"/>
    </source>
</evidence>
<sequence length="96" mass="10754">MGNDDNGRERPGRPTPELLGDRVCRAGRRHRGAGVEGASGAHRHRAHPRQPCGTALPLLLLTRRSRDSAGRLIELVRSLYRGDRVAFEADVRHRMR</sequence>
<dbReference type="OrthoDB" id="8584262at2"/>
<dbReference type="SUPFAM" id="SSF64288">
    <property type="entry name" value="Chorismate lyase-like"/>
    <property type="match status" value="1"/>
</dbReference>
<protein>
    <submittedName>
        <fullName evidence="2">Uncharacterized protein</fullName>
    </submittedName>
</protein>
<evidence type="ECO:0000313" key="3">
    <source>
        <dbReference type="Proteomes" id="UP000188836"/>
    </source>
</evidence>
<organism evidence="2 3">
    <name type="scientific">Nocardia donostiensis</name>
    <dbReference type="NCBI Taxonomy" id="1538463"/>
    <lineage>
        <taxon>Bacteria</taxon>
        <taxon>Bacillati</taxon>
        <taxon>Actinomycetota</taxon>
        <taxon>Actinomycetes</taxon>
        <taxon>Mycobacteriales</taxon>
        <taxon>Nocardiaceae</taxon>
        <taxon>Nocardia</taxon>
    </lineage>
</organism>
<feature type="region of interest" description="Disordered" evidence="1">
    <location>
        <begin position="1"/>
        <end position="20"/>
    </location>
</feature>